<dbReference type="AlphaFoldDB" id="A0ABD1KX63"/>
<protein>
    <recommendedName>
        <fullName evidence="6">Proteolipid protein 2</fullName>
    </recommendedName>
</protein>
<comment type="subcellular location">
    <subcellularLocation>
        <location evidence="1">Membrane</location>
        <topology evidence="1">Multi-pass membrane protein</topology>
    </subcellularLocation>
</comment>
<keyword evidence="3 8" id="KW-1133">Transmembrane helix</keyword>
<evidence type="ECO:0000256" key="6">
    <source>
        <dbReference type="ARBA" id="ARBA00039459"/>
    </source>
</evidence>
<dbReference type="GO" id="GO:0016020">
    <property type="term" value="C:membrane"/>
    <property type="evidence" value="ECO:0007669"/>
    <property type="project" value="UniProtKB-SubCell"/>
</dbReference>
<feature type="domain" description="MARVEL" evidence="9">
    <location>
        <begin position="2"/>
        <end position="122"/>
    </location>
</feature>
<evidence type="ECO:0000259" key="9">
    <source>
        <dbReference type="PROSITE" id="PS51225"/>
    </source>
</evidence>
<evidence type="ECO:0000256" key="7">
    <source>
        <dbReference type="PROSITE-ProRule" id="PRU00581"/>
    </source>
</evidence>
<dbReference type="PROSITE" id="PS51225">
    <property type="entry name" value="MARVEL"/>
    <property type="match status" value="1"/>
</dbReference>
<feature type="transmembrane region" description="Helical" evidence="8">
    <location>
        <begin position="97"/>
        <end position="118"/>
    </location>
</feature>
<name>A0ABD1KX63_9TELE</name>
<keyword evidence="4 7" id="KW-0472">Membrane</keyword>
<proteinExistence type="predicted"/>
<dbReference type="PANTHER" id="PTHR22776">
    <property type="entry name" value="MARVEL-CONTAINING POTENTIAL LIPID RAFT-ASSOCIATED PROTEIN"/>
    <property type="match status" value="1"/>
</dbReference>
<dbReference type="EMBL" id="JBHFQA010000001">
    <property type="protein sequence ID" value="KAL2103738.1"/>
    <property type="molecule type" value="Genomic_DNA"/>
</dbReference>
<evidence type="ECO:0000256" key="1">
    <source>
        <dbReference type="ARBA" id="ARBA00004141"/>
    </source>
</evidence>
<evidence type="ECO:0000256" key="4">
    <source>
        <dbReference type="ARBA" id="ARBA00023136"/>
    </source>
</evidence>
<reference evidence="10 11" key="1">
    <citation type="submission" date="2024-09" db="EMBL/GenBank/DDBJ databases">
        <title>A chromosome-level genome assembly of Gray's grenadier anchovy, Coilia grayii.</title>
        <authorList>
            <person name="Fu Z."/>
        </authorList>
    </citation>
    <scope>NUCLEOTIDE SEQUENCE [LARGE SCALE GENOMIC DNA]</scope>
    <source>
        <strain evidence="10">G4</strain>
        <tissue evidence="10">Muscle</tissue>
    </source>
</reference>
<gene>
    <name evidence="10" type="ORF">ACEWY4_000606</name>
</gene>
<dbReference type="InterPro" id="IPR050578">
    <property type="entry name" value="MARVEL-CKLF_proteins"/>
</dbReference>
<evidence type="ECO:0000256" key="5">
    <source>
        <dbReference type="ARBA" id="ARBA00037152"/>
    </source>
</evidence>
<comment type="function">
    <text evidence="5">May play a role in cell differentiation in the intestinal epithelium.</text>
</comment>
<dbReference type="Proteomes" id="UP001591681">
    <property type="component" value="Unassembled WGS sequence"/>
</dbReference>
<evidence type="ECO:0000256" key="3">
    <source>
        <dbReference type="ARBA" id="ARBA00022989"/>
    </source>
</evidence>
<evidence type="ECO:0000313" key="11">
    <source>
        <dbReference type="Proteomes" id="UP001591681"/>
    </source>
</evidence>
<organism evidence="10 11">
    <name type="scientific">Coilia grayii</name>
    <name type="common">Gray's grenadier anchovy</name>
    <dbReference type="NCBI Taxonomy" id="363190"/>
    <lineage>
        <taxon>Eukaryota</taxon>
        <taxon>Metazoa</taxon>
        <taxon>Chordata</taxon>
        <taxon>Craniata</taxon>
        <taxon>Vertebrata</taxon>
        <taxon>Euteleostomi</taxon>
        <taxon>Actinopterygii</taxon>
        <taxon>Neopterygii</taxon>
        <taxon>Teleostei</taxon>
        <taxon>Clupei</taxon>
        <taxon>Clupeiformes</taxon>
        <taxon>Clupeoidei</taxon>
        <taxon>Engraulidae</taxon>
        <taxon>Coilinae</taxon>
        <taxon>Coilia</taxon>
    </lineage>
</organism>
<dbReference type="InterPro" id="IPR008253">
    <property type="entry name" value="Marvel"/>
</dbReference>
<feature type="transmembrane region" description="Helical" evidence="8">
    <location>
        <begin position="12"/>
        <end position="29"/>
    </location>
</feature>
<dbReference type="PANTHER" id="PTHR22776:SF4">
    <property type="entry name" value="PROTEOLIPID PROTEIN 2"/>
    <property type="match status" value="1"/>
</dbReference>
<sequence>MQLYLTLSKALTSSRLISFIILICYAASYHGGYSAVAICEMVFAIIFMVVFMLELDKQFQVVSWPWSDMIRAAIGAALYLITSFICIIGGGGDGARIAGGVFGLLAAILFGYDAYTIYMQIKSGRQHTAAATGMWVCVCVCVRECISACSCWYTNMFTDKGSFTPT</sequence>
<keyword evidence="2 7" id="KW-0812">Transmembrane</keyword>
<accession>A0ABD1KX63</accession>
<evidence type="ECO:0000313" key="10">
    <source>
        <dbReference type="EMBL" id="KAL2103738.1"/>
    </source>
</evidence>
<keyword evidence="11" id="KW-1185">Reference proteome</keyword>
<feature type="transmembrane region" description="Helical" evidence="8">
    <location>
        <begin position="73"/>
        <end position="91"/>
    </location>
</feature>
<evidence type="ECO:0000256" key="8">
    <source>
        <dbReference type="SAM" id="Phobius"/>
    </source>
</evidence>
<comment type="caution">
    <text evidence="10">The sequence shown here is derived from an EMBL/GenBank/DDBJ whole genome shotgun (WGS) entry which is preliminary data.</text>
</comment>
<dbReference type="Pfam" id="PF01284">
    <property type="entry name" value="MARVEL"/>
    <property type="match status" value="1"/>
</dbReference>
<feature type="transmembrane region" description="Helical" evidence="8">
    <location>
        <begin position="35"/>
        <end position="53"/>
    </location>
</feature>
<evidence type="ECO:0000256" key="2">
    <source>
        <dbReference type="ARBA" id="ARBA00022692"/>
    </source>
</evidence>